<keyword evidence="9" id="KW-0802">TPR repeat</keyword>
<dbReference type="SMART" id="SM00028">
    <property type="entry name" value="TPR"/>
    <property type="match status" value="7"/>
</dbReference>
<evidence type="ECO:0000256" key="1">
    <source>
        <dbReference type="ARBA" id="ARBA00000085"/>
    </source>
</evidence>
<evidence type="ECO:0000256" key="7">
    <source>
        <dbReference type="ARBA" id="ARBA00022840"/>
    </source>
</evidence>
<evidence type="ECO:0000256" key="2">
    <source>
        <dbReference type="ARBA" id="ARBA00012438"/>
    </source>
</evidence>
<feature type="repeat" description="TPR" evidence="9">
    <location>
        <begin position="203"/>
        <end position="236"/>
    </location>
</feature>
<dbReference type="Pfam" id="PF13424">
    <property type="entry name" value="TPR_12"/>
    <property type="match status" value="3"/>
</dbReference>
<dbReference type="RefSeq" id="WP_202859067.1">
    <property type="nucleotide sequence ID" value="NZ_JAEUGD010000066.1"/>
</dbReference>
<evidence type="ECO:0000313" key="13">
    <source>
        <dbReference type="Proteomes" id="UP000614216"/>
    </source>
</evidence>
<comment type="catalytic activity">
    <reaction evidence="1">
        <text>ATP + protein L-histidine = ADP + protein N-phospho-L-histidine.</text>
        <dbReference type="EC" id="2.7.13.3"/>
    </reaction>
</comment>
<keyword evidence="10" id="KW-1133">Transmembrane helix</keyword>
<dbReference type="InterPro" id="IPR011712">
    <property type="entry name" value="Sig_transdc_His_kin_sub3_dim/P"/>
</dbReference>
<dbReference type="EMBL" id="JAEUGD010000066">
    <property type="protein sequence ID" value="MBL6449550.1"/>
    <property type="molecule type" value="Genomic_DNA"/>
</dbReference>
<evidence type="ECO:0000256" key="4">
    <source>
        <dbReference type="ARBA" id="ARBA00022679"/>
    </source>
</evidence>
<keyword evidence="13" id="KW-1185">Reference proteome</keyword>
<dbReference type="EC" id="2.7.13.3" evidence="2"/>
<keyword evidence="6" id="KW-0418">Kinase</keyword>
<sequence>MNRLKILILSGFILWNMIVSAQNKAIDSLNHLIENKKISDSLRIEAIVELSSILRYSNFEEAIKVNNKALVESRRVKLTSTEASAYITRALIHAQTGNLDSAKQFCQDAIALSKRIADDLHMALAYNVLGSVNLSQGNYANSLRAYMDGLERFESISHESGTAATLNRIGNFYLKRKHYNNSRHYYEQSLSVFEKLKRYDQVTGILNNIGVSYYQENNFSEALEYFSRSIKILDEINMPERLAIRELNIGKTNTHLEKYHEADQYLKKALDHSNQYNDKKVKCQSLLNLGILKRLQHDNTKAIAYLQEGLTLAKSMHDHDTEIEFYETIAKSYARLNNYKQAYNYYQKFDLLKDSLLNLEKDREVLILQNQFEAKQNEQKISILQHEAEKKNIILLALVIGSILLMLSMVLVLINYNNKQRSLRLIHTQKEEISRQKITELLKDQELNSIKNKLEGQENERKRVAQELHDGIGGTLASIKMNLLSLKTEDTPLNERLTDITFKLDNACEEVRMISHNLIPPILHNSALTEVIKNFVDEIVGNREIVVNYEFYPKKQIEAIDKNIQVDIYRIIQELVTNAIKHAKASEISIYLTMHDDYVNLMVEDDGTGFRNDGKQTGIGLKNIQSRVAALDGKITIDTSIGKGTNIIIDLSLPHSKEVISQIS</sequence>
<evidence type="ECO:0000259" key="11">
    <source>
        <dbReference type="PROSITE" id="PS50109"/>
    </source>
</evidence>
<evidence type="ECO:0000256" key="9">
    <source>
        <dbReference type="PROSITE-ProRule" id="PRU00339"/>
    </source>
</evidence>
<evidence type="ECO:0000313" key="12">
    <source>
        <dbReference type="EMBL" id="MBL6449550.1"/>
    </source>
</evidence>
<dbReference type="InterPro" id="IPR019734">
    <property type="entry name" value="TPR_rpt"/>
</dbReference>
<dbReference type="InterPro" id="IPR011990">
    <property type="entry name" value="TPR-like_helical_dom_sf"/>
</dbReference>
<dbReference type="CDD" id="cd16917">
    <property type="entry name" value="HATPase_UhpB-NarQ-NarX-like"/>
    <property type="match status" value="1"/>
</dbReference>
<proteinExistence type="predicted"/>
<comment type="caution">
    <text evidence="12">The sequence shown here is derived from an EMBL/GenBank/DDBJ whole genome shotgun (WGS) entry which is preliminary data.</text>
</comment>
<feature type="domain" description="Histidine kinase" evidence="11">
    <location>
        <begin position="463"/>
        <end position="655"/>
    </location>
</feature>
<dbReference type="PANTHER" id="PTHR24421:SF10">
    <property type="entry name" value="NITRATE_NITRITE SENSOR PROTEIN NARQ"/>
    <property type="match status" value="1"/>
</dbReference>
<evidence type="ECO:0000256" key="3">
    <source>
        <dbReference type="ARBA" id="ARBA00022553"/>
    </source>
</evidence>
<keyword evidence="10" id="KW-0812">Transmembrane</keyword>
<reference evidence="12" key="1">
    <citation type="submission" date="2021-01" db="EMBL/GenBank/DDBJ databases">
        <title>Fulvivirga kasyanovii gen. nov., sp nov., a novel member of the phylum Bacteroidetes isolated from seawater in a mussel farm.</title>
        <authorList>
            <person name="Zhao L.-H."/>
            <person name="Wang Z.-J."/>
        </authorList>
    </citation>
    <scope>NUCLEOTIDE SEQUENCE</scope>
    <source>
        <strain evidence="12">29W222</strain>
    </source>
</reference>
<organism evidence="12 13">
    <name type="scientific">Fulvivirga marina</name>
    <dbReference type="NCBI Taxonomy" id="2494733"/>
    <lineage>
        <taxon>Bacteria</taxon>
        <taxon>Pseudomonadati</taxon>
        <taxon>Bacteroidota</taxon>
        <taxon>Cytophagia</taxon>
        <taxon>Cytophagales</taxon>
        <taxon>Fulvivirgaceae</taxon>
        <taxon>Fulvivirga</taxon>
    </lineage>
</organism>
<dbReference type="GO" id="GO:0005524">
    <property type="term" value="F:ATP binding"/>
    <property type="evidence" value="ECO:0007669"/>
    <property type="project" value="UniProtKB-KW"/>
</dbReference>
<dbReference type="SUPFAM" id="SSF55874">
    <property type="entry name" value="ATPase domain of HSP90 chaperone/DNA topoisomerase II/histidine kinase"/>
    <property type="match status" value="1"/>
</dbReference>
<evidence type="ECO:0000256" key="6">
    <source>
        <dbReference type="ARBA" id="ARBA00022777"/>
    </source>
</evidence>
<keyword evidence="8" id="KW-0902">Two-component regulatory system</keyword>
<dbReference type="AlphaFoldDB" id="A0A937G3Y5"/>
<dbReference type="InterPro" id="IPR050482">
    <property type="entry name" value="Sensor_HK_TwoCompSys"/>
</dbReference>
<dbReference type="GO" id="GO:0000155">
    <property type="term" value="F:phosphorelay sensor kinase activity"/>
    <property type="evidence" value="ECO:0007669"/>
    <property type="project" value="InterPro"/>
</dbReference>
<dbReference type="Pfam" id="PF07730">
    <property type="entry name" value="HisKA_3"/>
    <property type="match status" value="1"/>
</dbReference>
<feature type="transmembrane region" description="Helical" evidence="10">
    <location>
        <begin position="393"/>
        <end position="414"/>
    </location>
</feature>
<name>A0A937G3Y5_9BACT</name>
<keyword evidence="10" id="KW-0472">Membrane</keyword>
<evidence type="ECO:0000256" key="8">
    <source>
        <dbReference type="ARBA" id="ARBA00023012"/>
    </source>
</evidence>
<dbReference type="PANTHER" id="PTHR24421">
    <property type="entry name" value="NITRATE/NITRITE SENSOR PROTEIN NARX-RELATED"/>
    <property type="match status" value="1"/>
</dbReference>
<evidence type="ECO:0000256" key="5">
    <source>
        <dbReference type="ARBA" id="ARBA00022741"/>
    </source>
</evidence>
<evidence type="ECO:0000256" key="10">
    <source>
        <dbReference type="SAM" id="Phobius"/>
    </source>
</evidence>
<dbReference type="InterPro" id="IPR003594">
    <property type="entry name" value="HATPase_dom"/>
</dbReference>
<dbReference type="Gene3D" id="1.25.40.10">
    <property type="entry name" value="Tetratricopeptide repeat domain"/>
    <property type="match status" value="2"/>
</dbReference>
<keyword evidence="5" id="KW-0547">Nucleotide-binding</keyword>
<protein>
    <recommendedName>
        <fullName evidence="2">histidine kinase</fullName>
        <ecNumber evidence="2">2.7.13.3</ecNumber>
    </recommendedName>
</protein>
<dbReference type="PROSITE" id="PS50005">
    <property type="entry name" value="TPR"/>
    <property type="match status" value="1"/>
</dbReference>
<dbReference type="GO" id="GO:0016020">
    <property type="term" value="C:membrane"/>
    <property type="evidence" value="ECO:0007669"/>
    <property type="project" value="InterPro"/>
</dbReference>
<keyword evidence="7" id="KW-0067">ATP-binding</keyword>
<dbReference type="Proteomes" id="UP000614216">
    <property type="component" value="Unassembled WGS sequence"/>
</dbReference>
<keyword evidence="4" id="KW-0808">Transferase</keyword>
<dbReference type="Pfam" id="PF02518">
    <property type="entry name" value="HATPase_c"/>
    <property type="match status" value="1"/>
</dbReference>
<dbReference type="Gene3D" id="1.20.5.1930">
    <property type="match status" value="1"/>
</dbReference>
<gene>
    <name evidence="12" type="ORF">JMN32_24775</name>
</gene>
<dbReference type="InterPro" id="IPR005467">
    <property type="entry name" value="His_kinase_dom"/>
</dbReference>
<dbReference type="InterPro" id="IPR036890">
    <property type="entry name" value="HATPase_C_sf"/>
</dbReference>
<dbReference type="GO" id="GO:0046983">
    <property type="term" value="F:protein dimerization activity"/>
    <property type="evidence" value="ECO:0007669"/>
    <property type="project" value="InterPro"/>
</dbReference>
<keyword evidence="3" id="KW-0597">Phosphoprotein</keyword>
<accession>A0A937G3Y5</accession>
<dbReference type="Gene3D" id="3.30.565.10">
    <property type="entry name" value="Histidine kinase-like ATPase, C-terminal domain"/>
    <property type="match status" value="1"/>
</dbReference>
<dbReference type="SMART" id="SM00387">
    <property type="entry name" value="HATPase_c"/>
    <property type="match status" value="1"/>
</dbReference>
<dbReference type="SUPFAM" id="SSF48452">
    <property type="entry name" value="TPR-like"/>
    <property type="match status" value="2"/>
</dbReference>
<dbReference type="PROSITE" id="PS50109">
    <property type="entry name" value="HIS_KIN"/>
    <property type="match status" value="1"/>
</dbReference>